<organism evidence="1 2">
    <name type="scientific">Mesoterricola silvestris</name>
    <dbReference type="NCBI Taxonomy" id="2927979"/>
    <lineage>
        <taxon>Bacteria</taxon>
        <taxon>Pseudomonadati</taxon>
        <taxon>Acidobacteriota</taxon>
        <taxon>Holophagae</taxon>
        <taxon>Holophagales</taxon>
        <taxon>Holophagaceae</taxon>
        <taxon>Mesoterricola</taxon>
    </lineage>
</organism>
<gene>
    <name evidence="1" type="ORF">METEAL_34260</name>
</gene>
<dbReference type="RefSeq" id="WP_316412927.1">
    <property type="nucleotide sequence ID" value="NZ_AP027080.1"/>
</dbReference>
<evidence type="ECO:0000313" key="2">
    <source>
        <dbReference type="Proteomes" id="UP001238179"/>
    </source>
</evidence>
<name>A0AA48GUE9_9BACT</name>
<dbReference type="InterPro" id="IPR056955">
    <property type="entry name" value="ORC-CDC6-like"/>
</dbReference>
<protein>
    <submittedName>
        <fullName evidence="1">Uncharacterized protein</fullName>
    </submittedName>
</protein>
<accession>A0AA48GUE9</accession>
<dbReference type="AlphaFoldDB" id="A0AA48GUE9"/>
<dbReference type="Pfam" id="PF24389">
    <property type="entry name" value="ORC-CDC6-like"/>
    <property type="match status" value="1"/>
</dbReference>
<dbReference type="KEGG" id="msil:METEAL_34260"/>
<reference evidence="2" key="1">
    <citation type="journal article" date="2023" name="Int. J. Syst. Evol. Microbiol.">
        <title>Mesoterricola silvestris gen. nov., sp. nov., Mesoterricola sediminis sp. nov., Geothrix oryzae sp. nov., Geothrix edaphica sp. nov., Geothrix rubra sp. nov., and Geothrix limicola sp. nov., six novel members of Acidobacteriota isolated from soils.</title>
        <authorList>
            <person name="Itoh H."/>
            <person name="Sugisawa Y."/>
            <person name="Mise K."/>
            <person name="Xu Z."/>
            <person name="Kuniyasu M."/>
            <person name="Ushijima N."/>
            <person name="Kawano K."/>
            <person name="Kobayashi E."/>
            <person name="Shiratori Y."/>
            <person name="Masuda Y."/>
            <person name="Senoo K."/>
        </authorList>
    </citation>
    <scope>NUCLEOTIDE SEQUENCE [LARGE SCALE GENOMIC DNA]</scope>
    <source>
        <strain evidence="2">W79</strain>
    </source>
</reference>
<evidence type="ECO:0000313" key="1">
    <source>
        <dbReference type="EMBL" id="BDU74252.1"/>
    </source>
</evidence>
<dbReference type="Proteomes" id="UP001238179">
    <property type="component" value="Chromosome"/>
</dbReference>
<proteinExistence type="predicted"/>
<dbReference type="EMBL" id="AP027080">
    <property type="protein sequence ID" value="BDU74252.1"/>
    <property type="molecule type" value="Genomic_DNA"/>
</dbReference>
<sequence length="599" mass="68357">MSRTLKHPDLYPLICKLSPRAEKLDKDVVTKAFVDAGYLQRILCPTTQFVEGRRGTGKSHLFLYLNDYVNTGAAGESALSAYIDSRDIKQESGQDEAPSKEYASRFFRKFLQTLLLQLRVLDASVLLHNEFTRANTGYDLIVKRRSAEALDQIEKCIQGKKIETSRRFSENKKTLRDVKSKRGIELNLLTGSVLPSAKLEANSSNEFQNSENSDVSHSYEIVLDFSSIRDSMESFLKINDISIFYILIDEWSSVPLPVQPYFAEYIKRCFSPSSFFSVKIAILPFQTKFSDMKGQDIIGFEKTADIFAAIDLDGELLYGSHPEPCRVHMTNLLFKHLKHIAETYYPKSTLDIGSNPEKSISQLLNPQAIERMLVFSQGNSRDFLQLFQASFIHHYNRDHEMSDLINSKDVEIAAKELGAEKVENLQPNRDAYILFNSIIHHVLQVNRKHAFILDSKFQHNPLFAFLVHNRALHVWDKSYSSPSSKGKRFLVVAIDQAIIVEHLKSPSYRKLFGLPFTEEQQEELKSVSEDSNLADQIMTYDKPDKRSARYVALPEEIFVIDQTKTCPNCQSIIDQNHPVYKKANLCPKCGELIQLTLQG</sequence>
<keyword evidence="2" id="KW-1185">Reference proteome</keyword>